<gene>
    <name evidence="1" type="ORF">C5167_035196</name>
</gene>
<keyword evidence="2" id="KW-1185">Reference proteome</keyword>
<name>A0A4Y7KI46_PAPSO</name>
<reference evidence="1 2" key="1">
    <citation type="journal article" date="2018" name="Science">
        <title>The opium poppy genome and morphinan production.</title>
        <authorList>
            <person name="Guo L."/>
            <person name="Winzer T."/>
            <person name="Yang X."/>
            <person name="Li Y."/>
            <person name="Ning Z."/>
            <person name="He Z."/>
            <person name="Teodor R."/>
            <person name="Lu Y."/>
            <person name="Bowser T.A."/>
            <person name="Graham I.A."/>
            <person name="Ye K."/>
        </authorList>
    </citation>
    <scope>NUCLEOTIDE SEQUENCE [LARGE SCALE GENOMIC DNA]</scope>
    <source>
        <strain evidence="2">cv. HN1</strain>
        <tissue evidence="1">Leaves</tissue>
    </source>
</reference>
<evidence type="ECO:0000313" key="1">
    <source>
        <dbReference type="EMBL" id="RZC72042.1"/>
    </source>
</evidence>
<sequence length="222" mass="24381">MGVQPRSREGGSKIEGYCGEDAKEVHLGPKIHEFMLEQASRKNCSKKIDGKDYGVDKYDIRNSFGHFGIAVENLTLTKEALRFTEVMGKAGPVKGGSTRGTYIRAPMPSNASLVQHFGGGMVYNLSHGRLKGLHYKQLLSYQHANLLMKSNSLPLAKAQMSEAFTCVHKAQGIRLSSFHSMSTRYIIHFVTQVHGLIALSLNFSLAVLGVPGMEELKLIGTE</sequence>
<dbReference type="AlphaFoldDB" id="A0A4Y7KI46"/>
<dbReference type="EMBL" id="CM010721">
    <property type="protein sequence ID" value="RZC72042.1"/>
    <property type="molecule type" value="Genomic_DNA"/>
</dbReference>
<evidence type="ECO:0000313" key="2">
    <source>
        <dbReference type="Proteomes" id="UP000316621"/>
    </source>
</evidence>
<proteinExistence type="predicted"/>
<dbReference type="Proteomes" id="UP000316621">
    <property type="component" value="Chromosome 7"/>
</dbReference>
<dbReference type="STRING" id="3469.A0A4Y7KI46"/>
<feature type="non-terminal residue" evidence="1">
    <location>
        <position position="222"/>
    </location>
</feature>
<accession>A0A4Y7KI46</accession>
<organism evidence="1 2">
    <name type="scientific">Papaver somniferum</name>
    <name type="common">Opium poppy</name>
    <dbReference type="NCBI Taxonomy" id="3469"/>
    <lineage>
        <taxon>Eukaryota</taxon>
        <taxon>Viridiplantae</taxon>
        <taxon>Streptophyta</taxon>
        <taxon>Embryophyta</taxon>
        <taxon>Tracheophyta</taxon>
        <taxon>Spermatophyta</taxon>
        <taxon>Magnoliopsida</taxon>
        <taxon>Ranunculales</taxon>
        <taxon>Papaveraceae</taxon>
        <taxon>Papaveroideae</taxon>
        <taxon>Papaver</taxon>
    </lineage>
</organism>
<protein>
    <submittedName>
        <fullName evidence="1">Uncharacterized protein</fullName>
    </submittedName>
</protein>
<dbReference type="Gramene" id="RZC72042">
    <property type="protein sequence ID" value="RZC72042"/>
    <property type="gene ID" value="C5167_035196"/>
</dbReference>